<organism evidence="9 10">
    <name type="scientific">Advenella mimigardefordensis (strain DSM 17166 / LMG 22922 / DPN7)</name>
    <dbReference type="NCBI Taxonomy" id="1247726"/>
    <lineage>
        <taxon>Bacteria</taxon>
        <taxon>Pseudomonadati</taxon>
        <taxon>Pseudomonadota</taxon>
        <taxon>Betaproteobacteria</taxon>
        <taxon>Burkholderiales</taxon>
        <taxon>Alcaligenaceae</taxon>
    </lineage>
</organism>
<evidence type="ECO:0000256" key="4">
    <source>
        <dbReference type="ARBA" id="ARBA00022692"/>
    </source>
</evidence>
<accession>W0PDL8</accession>
<dbReference type="InterPro" id="IPR035906">
    <property type="entry name" value="MetI-like_sf"/>
</dbReference>
<keyword evidence="5 7" id="KW-1133">Transmembrane helix</keyword>
<dbReference type="Pfam" id="PF00528">
    <property type="entry name" value="BPD_transp_1"/>
    <property type="match status" value="1"/>
</dbReference>
<dbReference type="eggNOG" id="COG0395">
    <property type="taxonomic scope" value="Bacteria"/>
</dbReference>
<gene>
    <name evidence="9" type="ORF">MIM_c14190</name>
</gene>
<keyword evidence="2 7" id="KW-0813">Transport</keyword>
<dbReference type="PATRIC" id="fig|1247726.3.peg.1556"/>
<sequence>MTQSKTLEPLEPYRPALAEQRFTASGPRYWAQGLTTCAQVLRRHARAITAVILMIVIMLPVIWTIHLAFKPALDIFDTALGFVPTLENFQSLLADGSFLIALGNSLLVSLLSTFFSMLLGVPAAYVLTRWRFKARKQIALWILVTRMAPPIAFTIPFFLAFRWLGLQDTLAGLALIYMTFNLAIVIWLMQSFFASVPASLEEAAWLDGCGVWSAFWRITLPLSAPGLASTAILCFIFAWSDFFYALVLTRTQAVTATVAIVNFLQYEGWEWGKISAAGTLVMLPVLLFMVVIRRYLVHGLTAGGIKD</sequence>
<keyword evidence="4 7" id="KW-0812">Transmembrane</keyword>
<keyword evidence="6 7" id="KW-0472">Membrane</keyword>
<evidence type="ECO:0000256" key="3">
    <source>
        <dbReference type="ARBA" id="ARBA00022475"/>
    </source>
</evidence>
<dbReference type="PROSITE" id="PS50928">
    <property type="entry name" value="ABC_TM1"/>
    <property type="match status" value="1"/>
</dbReference>
<dbReference type="PANTHER" id="PTHR32243">
    <property type="entry name" value="MALTOSE TRANSPORT SYSTEM PERMEASE-RELATED"/>
    <property type="match status" value="1"/>
</dbReference>
<dbReference type="Proteomes" id="UP000019095">
    <property type="component" value="Chromosome"/>
</dbReference>
<dbReference type="CDD" id="cd06261">
    <property type="entry name" value="TM_PBP2"/>
    <property type="match status" value="1"/>
</dbReference>
<evidence type="ECO:0000259" key="8">
    <source>
        <dbReference type="PROSITE" id="PS50928"/>
    </source>
</evidence>
<keyword evidence="3" id="KW-1003">Cell membrane</keyword>
<dbReference type="SUPFAM" id="SSF161098">
    <property type="entry name" value="MetI-like"/>
    <property type="match status" value="1"/>
</dbReference>
<dbReference type="STRING" id="1247726.MIM_c14190"/>
<evidence type="ECO:0000256" key="2">
    <source>
        <dbReference type="ARBA" id="ARBA00022448"/>
    </source>
</evidence>
<feature type="transmembrane region" description="Helical" evidence="7">
    <location>
        <begin position="214"/>
        <end position="238"/>
    </location>
</feature>
<feature type="transmembrane region" description="Helical" evidence="7">
    <location>
        <begin position="138"/>
        <end position="164"/>
    </location>
</feature>
<evidence type="ECO:0000256" key="7">
    <source>
        <dbReference type="RuleBase" id="RU363032"/>
    </source>
</evidence>
<evidence type="ECO:0000313" key="10">
    <source>
        <dbReference type="Proteomes" id="UP000019095"/>
    </source>
</evidence>
<feature type="transmembrane region" description="Helical" evidence="7">
    <location>
        <begin position="276"/>
        <end position="296"/>
    </location>
</feature>
<dbReference type="InterPro" id="IPR000515">
    <property type="entry name" value="MetI-like"/>
</dbReference>
<feature type="transmembrane region" description="Helical" evidence="7">
    <location>
        <begin position="170"/>
        <end position="193"/>
    </location>
</feature>
<dbReference type="RefSeq" id="WP_025372142.1">
    <property type="nucleotide sequence ID" value="NZ_CP003915.1"/>
</dbReference>
<dbReference type="InterPro" id="IPR050901">
    <property type="entry name" value="BP-dep_ABC_trans_perm"/>
</dbReference>
<evidence type="ECO:0000256" key="5">
    <source>
        <dbReference type="ARBA" id="ARBA00022989"/>
    </source>
</evidence>
<feature type="domain" description="ABC transmembrane type-1" evidence="8">
    <location>
        <begin position="102"/>
        <end position="292"/>
    </location>
</feature>
<dbReference type="Gene3D" id="1.10.3720.10">
    <property type="entry name" value="MetI-like"/>
    <property type="match status" value="1"/>
</dbReference>
<dbReference type="AlphaFoldDB" id="W0PDL8"/>
<reference evidence="9 10" key="1">
    <citation type="journal article" date="2014" name="Microbiology">
        <title>Unravelling the complete genome sequence of Advenella mimigardefordensis strain DPN7T and novel insights in the catabolism of the xenobiotic polythioester precursor 3,3'-dithiodipropionate.</title>
        <authorList>
            <person name="Wubbeler J.H."/>
            <person name="Hiessl S."/>
            <person name="Schuldes J."/>
            <person name="Thurmer A."/>
            <person name="Daniel R."/>
            <person name="Steinbuchel A."/>
        </authorList>
    </citation>
    <scope>NUCLEOTIDE SEQUENCE [LARGE SCALE GENOMIC DNA]</scope>
    <source>
        <strain evidence="10">DSM 17166 / LMG 22922 / DPN7</strain>
    </source>
</reference>
<protein>
    <submittedName>
        <fullName evidence="9">ABC transporter permease protein</fullName>
    </submittedName>
</protein>
<dbReference type="KEGG" id="amim:MIM_c14190"/>
<name>W0PDL8_ADVMD</name>
<dbReference type="HOGENOM" id="CLU_016047_1_2_4"/>
<evidence type="ECO:0000313" key="9">
    <source>
        <dbReference type="EMBL" id="AHG63510.1"/>
    </source>
</evidence>
<dbReference type="GO" id="GO:0055085">
    <property type="term" value="P:transmembrane transport"/>
    <property type="evidence" value="ECO:0007669"/>
    <property type="project" value="InterPro"/>
</dbReference>
<comment type="similarity">
    <text evidence="7">Belongs to the binding-protein-dependent transport system permease family.</text>
</comment>
<evidence type="ECO:0000256" key="6">
    <source>
        <dbReference type="ARBA" id="ARBA00023136"/>
    </source>
</evidence>
<feature type="transmembrane region" description="Helical" evidence="7">
    <location>
        <begin position="48"/>
        <end position="69"/>
    </location>
</feature>
<comment type="subcellular location">
    <subcellularLocation>
        <location evidence="1 7">Cell membrane</location>
        <topology evidence="1 7">Multi-pass membrane protein</topology>
    </subcellularLocation>
</comment>
<dbReference type="GO" id="GO:0005886">
    <property type="term" value="C:plasma membrane"/>
    <property type="evidence" value="ECO:0007669"/>
    <property type="project" value="UniProtKB-SubCell"/>
</dbReference>
<proteinExistence type="inferred from homology"/>
<evidence type="ECO:0000256" key="1">
    <source>
        <dbReference type="ARBA" id="ARBA00004651"/>
    </source>
</evidence>
<keyword evidence="10" id="KW-1185">Reference proteome</keyword>
<dbReference type="OrthoDB" id="8111552at2"/>
<dbReference type="EMBL" id="CP003915">
    <property type="protein sequence ID" value="AHG63510.1"/>
    <property type="molecule type" value="Genomic_DNA"/>
</dbReference>
<dbReference type="PANTHER" id="PTHR32243:SF18">
    <property type="entry name" value="INNER MEMBRANE ABC TRANSPORTER PERMEASE PROTEIN YCJP"/>
    <property type="match status" value="1"/>
</dbReference>
<feature type="transmembrane region" description="Helical" evidence="7">
    <location>
        <begin position="98"/>
        <end position="126"/>
    </location>
</feature>